<gene>
    <name evidence="1" type="ORF">S03H2_30548</name>
</gene>
<evidence type="ECO:0000313" key="1">
    <source>
        <dbReference type="EMBL" id="GAH57006.1"/>
    </source>
</evidence>
<sequence length="76" mass="9260">MVVSIERVDFLRDRKTRRWLNSNVYKVYLFRLLFEREKETRDLWLKEEHLGPGVFASLNPFLLAQKLNRDQADHLQ</sequence>
<accession>X1GGJ9</accession>
<organism evidence="1">
    <name type="scientific">marine sediment metagenome</name>
    <dbReference type="NCBI Taxonomy" id="412755"/>
    <lineage>
        <taxon>unclassified sequences</taxon>
        <taxon>metagenomes</taxon>
        <taxon>ecological metagenomes</taxon>
    </lineage>
</organism>
<reference evidence="1" key="1">
    <citation type="journal article" date="2014" name="Front. Microbiol.">
        <title>High frequency of phylogenetically diverse reductive dehalogenase-homologous genes in deep subseafloor sedimentary metagenomes.</title>
        <authorList>
            <person name="Kawai M."/>
            <person name="Futagami T."/>
            <person name="Toyoda A."/>
            <person name="Takaki Y."/>
            <person name="Nishi S."/>
            <person name="Hori S."/>
            <person name="Arai W."/>
            <person name="Tsubouchi T."/>
            <person name="Morono Y."/>
            <person name="Uchiyama I."/>
            <person name="Ito T."/>
            <person name="Fujiyama A."/>
            <person name="Inagaki F."/>
            <person name="Takami H."/>
        </authorList>
    </citation>
    <scope>NUCLEOTIDE SEQUENCE</scope>
    <source>
        <strain evidence="1">Expedition CK06-06</strain>
    </source>
</reference>
<protein>
    <submittedName>
        <fullName evidence="1">Uncharacterized protein</fullName>
    </submittedName>
</protein>
<dbReference type="AlphaFoldDB" id="X1GGJ9"/>
<proteinExistence type="predicted"/>
<name>X1GGJ9_9ZZZZ</name>
<comment type="caution">
    <text evidence="1">The sequence shown here is derived from an EMBL/GenBank/DDBJ whole genome shotgun (WGS) entry which is preliminary data.</text>
</comment>
<dbReference type="EMBL" id="BARU01018481">
    <property type="protein sequence ID" value="GAH57006.1"/>
    <property type="molecule type" value="Genomic_DNA"/>
</dbReference>